<dbReference type="Pfam" id="PF00202">
    <property type="entry name" value="Aminotran_3"/>
    <property type="match status" value="1"/>
</dbReference>
<keyword evidence="2 3" id="KW-0663">Pyridoxal phosphate</keyword>
<keyword evidence="4" id="KW-0808">Transferase</keyword>
<dbReference type="InterPro" id="IPR015424">
    <property type="entry name" value="PyrdxlP-dep_Trfase"/>
</dbReference>
<dbReference type="Gene3D" id="3.40.640.10">
    <property type="entry name" value="Type I PLP-dependent aspartate aminotransferase-like (Major domain)"/>
    <property type="match status" value="1"/>
</dbReference>
<protein>
    <submittedName>
        <fullName evidence="4">Aspartate aminotransferase family protein</fullName>
    </submittedName>
</protein>
<evidence type="ECO:0000313" key="5">
    <source>
        <dbReference type="Proteomes" id="UP001551675"/>
    </source>
</evidence>
<evidence type="ECO:0000256" key="1">
    <source>
        <dbReference type="ARBA" id="ARBA00001933"/>
    </source>
</evidence>
<comment type="cofactor">
    <cofactor evidence="1">
        <name>pyridoxal 5'-phosphate</name>
        <dbReference type="ChEBI" id="CHEBI:597326"/>
    </cofactor>
</comment>
<reference evidence="4 5" key="1">
    <citation type="submission" date="2024-06" db="EMBL/GenBank/DDBJ databases">
        <title>The Natural Products Discovery Center: Release of the First 8490 Sequenced Strains for Exploring Actinobacteria Biosynthetic Diversity.</title>
        <authorList>
            <person name="Kalkreuter E."/>
            <person name="Kautsar S.A."/>
            <person name="Yang D."/>
            <person name="Bader C.D."/>
            <person name="Teijaro C.N."/>
            <person name="Fluegel L."/>
            <person name="Davis C.M."/>
            <person name="Simpson J.R."/>
            <person name="Lauterbach L."/>
            <person name="Steele A.D."/>
            <person name="Gui C."/>
            <person name="Meng S."/>
            <person name="Li G."/>
            <person name="Viehrig K."/>
            <person name="Ye F."/>
            <person name="Su P."/>
            <person name="Kiefer A.F."/>
            <person name="Nichols A."/>
            <person name="Cepeda A.J."/>
            <person name="Yan W."/>
            <person name="Fan B."/>
            <person name="Jiang Y."/>
            <person name="Adhikari A."/>
            <person name="Zheng C.-J."/>
            <person name="Schuster L."/>
            <person name="Cowan T.M."/>
            <person name="Smanski M.J."/>
            <person name="Chevrette M.G."/>
            <person name="De Carvalho L.P.S."/>
            <person name="Shen B."/>
        </authorList>
    </citation>
    <scope>NUCLEOTIDE SEQUENCE [LARGE SCALE GENOMIC DNA]</scope>
    <source>
        <strain evidence="4 5">NPDC050100</strain>
    </source>
</reference>
<evidence type="ECO:0000256" key="3">
    <source>
        <dbReference type="RuleBase" id="RU003560"/>
    </source>
</evidence>
<accession>A0ABV3GI42</accession>
<dbReference type="InterPro" id="IPR015421">
    <property type="entry name" value="PyrdxlP-dep_Trfase_major"/>
</dbReference>
<name>A0ABV3GI42_MICGL</name>
<sequence length="430" mass="45235">MAIDNWNASFQAWQRARDVVGGGVASGARLTSKPHPIFMKGGSGSRLVDIEDNSYIDYVLGWGPVIAGHAHPHIVEAVQRQVGLGATYGSGHAYEYLAAEKLLALIPGTEKLLWTNTGSEATQIALRLARAATGRHKVIKFVGNYHGWSDQFLVGYRPDAEGRLDGLGTPGQTPSVLDDVVLVPWGDLDALEQALGGAGSDIAAVFMDAVMSNSGVFTPPHGYFDGVRRLCDGAGAVFVLDEVLTGFRVALGGAAVRFSVDADLIVLAKAIGSGYPVAAVAGRAHLIDQVTRGVMHAGTYNGNPLVLAAVDATLDILAKPGVYERMDRLSAKLAAGVRDAFGAVDIPVTVNQVGALMHCLPGVSGGSRFPDYLASDYGIYDGVAVELLRRGIFVPVGGRLYLSTEHSEADIDETVAAYREALQVVASARA</sequence>
<keyword evidence="5" id="KW-1185">Reference proteome</keyword>
<organism evidence="4 5">
    <name type="scientific">Microtetraspora glauca</name>
    <dbReference type="NCBI Taxonomy" id="1996"/>
    <lineage>
        <taxon>Bacteria</taxon>
        <taxon>Bacillati</taxon>
        <taxon>Actinomycetota</taxon>
        <taxon>Actinomycetes</taxon>
        <taxon>Streptosporangiales</taxon>
        <taxon>Streptosporangiaceae</taxon>
        <taxon>Microtetraspora</taxon>
    </lineage>
</organism>
<comment type="similarity">
    <text evidence="3">Belongs to the class-III pyridoxal-phosphate-dependent aminotransferase family.</text>
</comment>
<dbReference type="EMBL" id="JBFALK010000012">
    <property type="protein sequence ID" value="MEV0971289.1"/>
    <property type="molecule type" value="Genomic_DNA"/>
</dbReference>
<dbReference type="PANTHER" id="PTHR43713">
    <property type="entry name" value="GLUTAMATE-1-SEMIALDEHYDE 2,1-AMINOMUTASE"/>
    <property type="match status" value="1"/>
</dbReference>
<evidence type="ECO:0000256" key="2">
    <source>
        <dbReference type="ARBA" id="ARBA00022898"/>
    </source>
</evidence>
<dbReference type="InterPro" id="IPR005814">
    <property type="entry name" value="Aminotrans_3"/>
</dbReference>
<keyword evidence="4" id="KW-0032">Aminotransferase</keyword>
<dbReference type="InterPro" id="IPR049704">
    <property type="entry name" value="Aminotrans_3_PPA_site"/>
</dbReference>
<dbReference type="InterPro" id="IPR015422">
    <property type="entry name" value="PyrdxlP-dep_Trfase_small"/>
</dbReference>
<dbReference type="CDD" id="cd00610">
    <property type="entry name" value="OAT_like"/>
    <property type="match status" value="1"/>
</dbReference>
<comment type="caution">
    <text evidence="4">The sequence shown here is derived from an EMBL/GenBank/DDBJ whole genome shotgun (WGS) entry which is preliminary data.</text>
</comment>
<dbReference type="GO" id="GO:0008483">
    <property type="term" value="F:transaminase activity"/>
    <property type="evidence" value="ECO:0007669"/>
    <property type="project" value="UniProtKB-KW"/>
</dbReference>
<dbReference type="SUPFAM" id="SSF53383">
    <property type="entry name" value="PLP-dependent transferases"/>
    <property type="match status" value="1"/>
</dbReference>
<dbReference type="Gene3D" id="3.90.1150.10">
    <property type="entry name" value="Aspartate Aminotransferase, domain 1"/>
    <property type="match status" value="1"/>
</dbReference>
<dbReference type="PROSITE" id="PS00600">
    <property type="entry name" value="AA_TRANSFER_CLASS_3"/>
    <property type="match status" value="1"/>
</dbReference>
<proteinExistence type="inferred from homology"/>
<dbReference type="Proteomes" id="UP001551675">
    <property type="component" value="Unassembled WGS sequence"/>
</dbReference>
<dbReference type="RefSeq" id="WP_358135447.1">
    <property type="nucleotide sequence ID" value="NZ_JBFALK010000012.1"/>
</dbReference>
<evidence type="ECO:0000313" key="4">
    <source>
        <dbReference type="EMBL" id="MEV0971289.1"/>
    </source>
</evidence>
<dbReference type="PANTHER" id="PTHR43713:SF3">
    <property type="entry name" value="GLUTAMATE-1-SEMIALDEHYDE 2,1-AMINOMUTASE 1, CHLOROPLASTIC-RELATED"/>
    <property type="match status" value="1"/>
</dbReference>
<gene>
    <name evidence="4" type="ORF">AB0I59_21895</name>
</gene>